<accession>A0A1A2XVN6</accession>
<dbReference type="EMBL" id="LZKG01000083">
    <property type="protein sequence ID" value="OBI29825.1"/>
    <property type="molecule type" value="Genomic_DNA"/>
</dbReference>
<proteinExistence type="predicted"/>
<evidence type="ECO:0000313" key="2">
    <source>
        <dbReference type="Proteomes" id="UP000093943"/>
    </source>
</evidence>
<comment type="caution">
    <text evidence="1">The sequence shown here is derived from an EMBL/GenBank/DDBJ whole genome shotgun (WGS) entry which is preliminary data.</text>
</comment>
<protein>
    <submittedName>
        <fullName evidence="1">Uncharacterized protein</fullName>
    </submittedName>
</protein>
<dbReference type="AlphaFoldDB" id="A0A1A2XVN6"/>
<reference evidence="2" key="1">
    <citation type="submission" date="2016-06" db="EMBL/GenBank/DDBJ databases">
        <authorList>
            <person name="Sutton G."/>
            <person name="Brinkac L."/>
            <person name="Sanka R."/>
            <person name="Adams M."/>
            <person name="Lau E."/>
            <person name="Sam S."/>
            <person name="Sreng N."/>
            <person name="Him V."/>
            <person name="Kerleguer A."/>
            <person name="Cheng S."/>
        </authorList>
    </citation>
    <scope>NUCLEOTIDE SEQUENCE [LARGE SCALE GENOMIC DNA]</scope>
    <source>
        <strain evidence="2">E1876</strain>
    </source>
</reference>
<evidence type="ECO:0000313" key="1">
    <source>
        <dbReference type="EMBL" id="OBI29825.1"/>
    </source>
</evidence>
<name>A0A1A2XVN6_MYCSD</name>
<sequence>MMLPDVIESSETCNESRVLPLGPLGGFMAGHSRQARTGPHVNQLDRDAIEDRGLSYFVIEDGHQTGEREAVMPS</sequence>
<gene>
    <name evidence="1" type="ORF">A5710_20745</name>
</gene>
<organism evidence="1 2">
    <name type="scientific">Mycolicibacter sinensis (strain JDM601)</name>
    <name type="common">Mycobacterium sinense</name>
    <dbReference type="NCBI Taxonomy" id="875328"/>
    <lineage>
        <taxon>Bacteria</taxon>
        <taxon>Bacillati</taxon>
        <taxon>Actinomycetota</taxon>
        <taxon>Actinomycetes</taxon>
        <taxon>Mycobacteriales</taxon>
        <taxon>Mycobacteriaceae</taxon>
        <taxon>Mycolicibacter</taxon>
    </lineage>
</organism>
<dbReference type="Proteomes" id="UP000093943">
    <property type="component" value="Unassembled WGS sequence"/>
</dbReference>